<feature type="transmembrane region" description="Helical" evidence="7">
    <location>
        <begin position="194"/>
        <end position="213"/>
    </location>
</feature>
<dbReference type="SUPFAM" id="SSF161098">
    <property type="entry name" value="MetI-like"/>
    <property type="match status" value="1"/>
</dbReference>
<comment type="subcellular location">
    <subcellularLocation>
        <location evidence="1 7">Cell membrane</location>
        <topology evidence="1 7">Multi-pass membrane protein</topology>
    </subcellularLocation>
</comment>
<dbReference type="RefSeq" id="WP_307691214.1">
    <property type="nucleotide sequence ID" value="NZ_JAUSRO010000012.1"/>
</dbReference>
<dbReference type="InterPro" id="IPR035906">
    <property type="entry name" value="MetI-like_sf"/>
</dbReference>
<protein>
    <submittedName>
        <fullName evidence="9">Peptide/nickel transport system permease protein</fullName>
    </submittedName>
</protein>
<dbReference type="EMBL" id="JAUSRO010000012">
    <property type="protein sequence ID" value="MDP9901442.1"/>
    <property type="molecule type" value="Genomic_DNA"/>
</dbReference>
<gene>
    <name evidence="9" type="ORF">J2W36_003709</name>
</gene>
<keyword evidence="3" id="KW-1003">Cell membrane</keyword>
<dbReference type="Pfam" id="PF19300">
    <property type="entry name" value="BPD_transp_1_N"/>
    <property type="match status" value="1"/>
</dbReference>
<dbReference type="InterPro" id="IPR000515">
    <property type="entry name" value="MetI-like"/>
</dbReference>
<evidence type="ECO:0000256" key="1">
    <source>
        <dbReference type="ARBA" id="ARBA00004651"/>
    </source>
</evidence>
<feature type="transmembrane region" description="Helical" evidence="7">
    <location>
        <begin position="142"/>
        <end position="165"/>
    </location>
</feature>
<feature type="transmembrane region" description="Helical" evidence="7">
    <location>
        <begin position="256"/>
        <end position="278"/>
    </location>
</feature>
<dbReference type="CDD" id="cd06261">
    <property type="entry name" value="TM_PBP2"/>
    <property type="match status" value="1"/>
</dbReference>
<evidence type="ECO:0000256" key="5">
    <source>
        <dbReference type="ARBA" id="ARBA00022989"/>
    </source>
</evidence>
<evidence type="ECO:0000256" key="7">
    <source>
        <dbReference type="RuleBase" id="RU363032"/>
    </source>
</evidence>
<reference evidence="9 10" key="1">
    <citation type="submission" date="2023-07" db="EMBL/GenBank/DDBJ databases">
        <title>Sorghum-associated microbial communities from plants grown in Nebraska, USA.</title>
        <authorList>
            <person name="Schachtman D."/>
        </authorList>
    </citation>
    <scope>NUCLEOTIDE SEQUENCE [LARGE SCALE GENOMIC DNA]</scope>
    <source>
        <strain evidence="9 10">DS1607</strain>
    </source>
</reference>
<dbReference type="PANTHER" id="PTHR43163:SF6">
    <property type="entry name" value="DIPEPTIDE TRANSPORT SYSTEM PERMEASE PROTEIN DPPB-RELATED"/>
    <property type="match status" value="1"/>
</dbReference>
<keyword evidence="6 7" id="KW-0472">Membrane</keyword>
<evidence type="ECO:0000256" key="6">
    <source>
        <dbReference type="ARBA" id="ARBA00023136"/>
    </source>
</evidence>
<keyword evidence="2 7" id="KW-0813">Transport</keyword>
<feature type="domain" description="ABC transmembrane type-1" evidence="8">
    <location>
        <begin position="92"/>
        <end position="321"/>
    </location>
</feature>
<proteinExistence type="inferred from homology"/>
<comment type="caution">
    <text evidence="9">The sequence shown here is derived from an EMBL/GenBank/DDBJ whole genome shotgun (WGS) entry which is preliminary data.</text>
</comment>
<evidence type="ECO:0000259" key="8">
    <source>
        <dbReference type="PROSITE" id="PS50928"/>
    </source>
</evidence>
<dbReference type="PROSITE" id="PS50928">
    <property type="entry name" value="ABC_TM1"/>
    <property type="match status" value="1"/>
</dbReference>
<dbReference type="PANTHER" id="PTHR43163">
    <property type="entry name" value="DIPEPTIDE TRANSPORT SYSTEM PERMEASE PROTEIN DPPB-RELATED"/>
    <property type="match status" value="1"/>
</dbReference>
<name>A0ABT9SDH3_9BURK</name>
<evidence type="ECO:0000313" key="10">
    <source>
        <dbReference type="Proteomes" id="UP001226867"/>
    </source>
</evidence>
<dbReference type="Proteomes" id="UP001226867">
    <property type="component" value="Unassembled WGS sequence"/>
</dbReference>
<keyword evidence="10" id="KW-1185">Reference proteome</keyword>
<feature type="transmembrane region" description="Helical" evidence="7">
    <location>
        <begin position="98"/>
        <end position="121"/>
    </location>
</feature>
<accession>A0ABT9SDH3</accession>
<comment type="similarity">
    <text evidence="7">Belongs to the binding-protein-dependent transport system permease family.</text>
</comment>
<sequence>MPLKRLMWALPTLFGVLVVVFVLLRLAPGDPIAMMIGPGATPDDIRALRTLYGFDRSVPEQFVIYLGQAATGQFGQSITLKRDVLELVFAHLPLTLELSLLALGLAILIGGSAALTAVAWRGTAVERAIDLVTGFVTAIPDFLWGLAGVLFLGVLLPVLPVFGLLDPALRFDPASGFMLGESLLRGRLDVFGSALYHMLWPALSLSLPLAAMISRVLKASLLEVLAQDYILIARVKGFSPWQVLWREALRNALGPALTLTGVQFTFLIGGTVLIERLFGLPGLGNMAIDAVINRDLPLIQGIVLTFALLFILVNLAVDVLHTRINPKLRR</sequence>
<dbReference type="Pfam" id="PF00528">
    <property type="entry name" value="BPD_transp_1"/>
    <property type="match status" value="1"/>
</dbReference>
<evidence type="ECO:0000256" key="2">
    <source>
        <dbReference type="ARBA" id="ARBA00022448"/>
    </source>
</evidence>
<dbReference type="InterPro" id="IPR045621">
    <property type="entry name" value="BPD_transp_1_N"/>
</dbReference>
<evidence type="ECO:0000256" key="3">
    <source>
        <dbReference type="ARBA" id="ARBA00022475"/>
    </source>
</evidence>
<organism evidence="9 10">
    <name type="scientific">Variovorax ginsengisoli</name>
    <dbReference type="NCBI Taxonomy" id="363844"/>
    <lineage>
        <taxon>Bacteria</taxon>
        <taxon>Pseudomonadati</taxon>
        <taxon>Pseudomonadota</taxon>
        <taxon>Betaproteobacteria</taxon>
        <taxon>Burkholderiales</taxon>
        <taxon>Comamonadaceae</taxon>
        <taxon>Variovorax</taxon>
    </lineage>
</organism>
<keyword evidence="4 7" id="KW-0812">Transmembrane</keyword>
<evidence type="ECO:0000256" key="4">
    <source>
        <dbReference type="ARBA" id="ARBA00022692"/>
    </source>
</evidence>
<keyword evidence="5 7" id="KW-1133">Transmembrane helix</keyword>
<feature type="transmembrane region" description="Helical" evidence="7">
    <location>
        <begin position="298"/>
        <end position="320"/>
    </location>
</feature>
<dbReference type="Gene3D" id="1.10.3720.10">
    <property type="entry name" value="MetI-like"/>
    <property type="match status" value="1"/>
</dbReference>
<evidence type="ECO:0000313" key="9">
    <source>
        <dbReference type="EMBL" id="MDP9901442.1"/>
    </source>
</evidence>